<evidence type="ECO:0000256" key="1">
    <source>
        <dbReference type="ARBA" id="ARBA00004196"/>
    </source>
</evidence>
<keyword evidence="4" id="KW-0676">Redox-active center</keyword>
<feature type="domain" description="Thioredoxin" evidence="6">
    <location>
        <begin position="226"/>
        <end position="365"/>
    </location>
</feature>
<dbReference type="InterPro" id="IPR050553">
    <property type="entry name" value="Thioredoxin_ResA/DsbE_sf"/>
</dbReference>
<dbReference type="EMBL" id="CP015401">
    <property type="protein sequence ID" value="ANU56328.2"/>
    <property type="molecule type" value="Genomic_DNA"/>
</dbReference>
<evidence type="ECO:0000313" key="9">
    <source>
        <dbReference type="Proteomes" id="UP000092631"/>
    </source>
</evidence>
<evidence type="ECO:0000259" key="6">
    <source>
        <dbReference type="PROSITE" id="PS51352"/>
    </source>
</evidence>
<keyword evidence="5" id="KW-0732">Signal</keyword>
<proteinExistence type="predicted"/>
<dbReference type="GO" id="GO:0017004">
    <property type="term" value="P:cytochrome complex assembly"/>
    <property type="evidence" value="ECO:0007669"/>
    <property type="project" value="UniProtKB-KW"/>
</dbReference>
<dbReference type="PANTHER" id="PTHR42852:SF6">
    <property type="entry name" value="THIOL:DISULFIDE INTERCHANGE PROTEIN DSBE"/>
    <property type="match status" value="1"/>
</dbReference>
<dbReference type="OrthoDB" id="9794348at2"/>
<dbReference type="KEGG" id="bcae:A4V03_01040"/>
<organism evidence="7 9">
    <name type="scientific">Bacteroides caecimuris</name>
    <dbReference type="NCBI Taxonomy" id="1796613"/>
    <lineage>
        <taxon>Bacteria</taxon>
        <taxon>Pseudomonadati</taxon>
        <taxon>Bacteroidota</taxon>
        <taxon>Bacteroidia</taxon>
        <taxon>Bacteroidales</taxon>
        <taxon>Bacteroidaceae</taxon>
        <taxon>Bacteroides</taxon>
    </lineage>
</organism>
<name>A0A1C7GUV0_9BACE</name>
<dbReference type="GO" id="GO:0016209">
    <property type="term" value="F:antioxidant activity"/>
    <property type="evidence" value="ECO:0007669"/>
    <property type="project" value="InterPro"/>
</dbReference>
<keyword evidence="2" id="KW-0201">Cytochrome c-type biogenesis</keyword>
<evidence type="ECO:0000313" key="7">
    <source>
        <dbReference type="EMBL" id="ANU56328.2"/>
    </source>
</evidence>
<reference evidence="7" key="2">
    <citation type="submission" date="2017-04" db="EMBL/GenBank/DDBJ databases">
        <title>Complete Genome Sequences of Twelve Strains of a Stable Defined Moderately Diverse Mouse Microbiota 2 (sDMDMm2).</title>
        <authorList>
            <person name="Uchimura Y."/>
            <person name="Wyss M."/>
            <person name="Brugiroux S."/>
            <person name="Limenitakis J.P."/>
            <person name="Stecher B."/>
            <person name="McCoy K.D."/>
            <person name="Macpherson A.J."/>
        </authorList>
    </citation>
    <scope>NUCLEOTIDE SEQUENCE</scope>
    <source>
        <strain evidence="7">I48</strain>
    </source>
</reference>
<dbReference type="Proteomes" id="UP000309566">
    <property type="component" value="Unassembled WGS sequence"/>
</dbReference>
<evidence type="ECO:0000256" key="2">
    <source>
        <dbReference type="ARBA" id="ARBA00022748"/>
    </source>
</evidence>
<feature type="signal peptide" evidence="5">
    <location>
        <begin position="1"/>
        <end position="20"/>
    </location>
</feature>
<reference evidence="9" key="1">
    <citation type="submission" date="2016-04" db="EMBL/GenBank/DDBJ databases">
        <title>Complete Genome Sequences of Twelve Strains of a Stable Defined Moderately Diverse Mouse Microbiota 2 (sDMDMm2).</title>
        <authorList>
            <person name="Uchimura Y."/>
            <person name="Wyss M."/>
            <person name="Brugiroux S."/>
            <person name="Limenitakis J.P."/>
            <person name="Stecher B."/>
            <person name="McCoy K.D."/>
            <person name="Macpherson A.J."/>
        </authorList>
    </citation>
    <scope>NUCLEOTIDE SEQUENCE [LARGE SCALE GENOMIC DNA]</scope>
    <source>
        <strain evidence="9">I48</strain>
    </source>
</reference>
<dbReference type="PROSITE" id="PS51352">
    <property type="entry name" value="THIOREDOXIN_2"/>
    <property type="match status" value="1"/>
</dbReference>
<evidence type="ECO:0000256" key="3">
    <source>
        <dbReference type="ARBA" id="ARBA00023157"/>
    </source>
</evidence>
<dbReference type="GO" id="GO:0016491">
    <property type="term" value="F:oxidoreductase activity"/>
    <property type="evidence" value="ECO:0007669"/>
    <property type="project" value="InterPro"/>
</dbReference>
<gene>
    <name evidence="7" type="ORF">A4V03_01040</name>
    <name evidence="8" type="ORF">E5353_09880</name>
</gene>
<sequence length="365" mass="41024">MVMKIFFTLLLICAPIWLSAQDYCIEGEAPGMDGMMIYLKEYKKAPIDSATVVDGKFRLQNKLLEVKPMIISVGRTLQHILLDENPIYITCTTVSRKAGDKVIPSVLLSVKGDADQHLLQRMNQVLQKEMLVMLALSLSGEEKDKATKETLNASFIQAKEESKQLYDSIVNHNKDSYVSALVIHEHLSKERSIEELEMLYLQLSDRVKNAAPGQKLQQALVSMRTTGIGQTASDFTLQTPDGKELTLSSLRGKAVLLDFWASWCGPCIREIPGVKRVYEKYHDKGFEILSVSLDNKKENWTQAIEKHQLPWLHVCSLKGWQCPVAKLYNVSGVPMMLLIDAEGKIVANQLRGEKMLDEAVGKICK</sequence>
<dbReference type="CDD" id="cd02966">
    <property type="entry name" value="TlpA_like_family"/>
    <property type="match status" value="1"/>
</dbReference>
<dbReference type="InterPro" id="IPR025380">
    <property type="entry name" value="DUF4369"/>
</dbReference>
<dbReference type="AlphaFoldDB" id="A0A1C7GUV0"/>
<accession>A0A1C7GUV0</accession>
<evidence type="ECO:0000313" key="8">
    <source>
        <dbReference type="EMBL" id="TGY34745.1"/>
    </source>
</evidence>
<dbReference type="GO" id="GO:0030313">
    <property type="term" value="C:cell envelope"/>
    <property type="evidence" value="ECO:0007669"/>
    <property type="project" value="UniProtKB-SubCell"/>
</dbReference>
<dbReference type="EMBL" id="SRYX01000032">
    <property type="protein sequence ID" value="TGY34745.1"/>
    <property type="molecule type" value="Genomic_DNA"/>
</dbReference>
<accession>A0A4S2D186</accession>
<dbReference type="InterPro" id="IPR000866">
    <property type="entry name" value="AhpC/TSA"/>
</dbReference>
<comment type="subcellular location">
    <subcellularLocation>
        <location evidence="1">Cell envelope</location>
    </subcellularLocation>
</comment>
<reference evidence="8 10" key="3">
    <citation type="submission" date="2019-04" db="EMBL/GenBank/DDBJ databases">
        <title>Microbes associate with the intestines of laboratory mice.</title>
        <authorList>
            <person name="Navarre W."/>
            <person name="Wong E."/>
            <person name="Huang K."/>
            <person name="Tropini C."/>
            <person name="Ng K."/>
            <person name="Yu B."/>
        </authorList>
    </citation>
    <scope>NUCLEOTIDE SEQUENCE [LARGE SCALE GENOMIC DNA]</scope>
    <source>
        <strain evidence="8 10">NM63_1-25</strain>
    </source>
</reference>
<feature type="chain" id="PRO_5041526103" evidence="5">
    <location>
        <begin position="21"/>
        <end position="365"/>
    </location>
</feature>
<keyword evidence="9" id="KW-1185">Reference proteome</keyword>
<protein>
    <submittedName>
        <fullName evidence="8">AhpC/TSA family protein</fullName>
    </submittedName>
</protein>
<dbReference type="PANTHER" id="PTHR42852">
    <property type="entry name" value="THIOL:DISULFIDE INTERCHANGE PROTEIN DSBE"/>
    <property type="match status" value="1"/>
</dbReference>
<evidence type="ECO:0000313" key="10">
    <source>
        <dbReference type="Proteomes" id="UP000309566"/>
    </source>
</evidence>
<dbReference type="STRING" id="1796613.A4V03_01040"/>
<dbReference type="InterPro" id="IPR036249">
    <property type="entry name" value="Thioredoxin-like_sf"/>
</dbReference>
<evidence type="ECO:0000256" key="5">
    <source>
        <dbReference type="SAM" id="SignalP"/>
    </source>
</evidence>
<dbReference type="Pfam" id="PF00578">
    <property type="entry name" value="AhpC-TSA"/>
    <property type="match status" value="1"/>
</dbReference>
<dbReference type="Proteomes" id="UP000092631">
    <property type="component" value="Chromosome"/>
</dbReference>
<dbReference type="Gene3D" id="3.40.30.10">
    <property type="entry name" value="Glutaredoxin"/>
    <property type="match status" value="1"/>
</dbReference>
<keyword evidence="3" id="KW-1015">Disulfide bond</keyword>
<dbReference type="Pfam" id="PF14289">
    <property type="entry name" value="DUF4369"/>
    <property type="match status" value="1"/>
</dbReference>
<evidence type="ECO:0000256" key="4">
    <source>
        <dbReference type="ARBA" id="ARBA00023284"/>
    </source>
</evidence>
<dbReference type="InterPro" id="IPR013766">
    <property type="entry name" value="Thioredoxin_domain"/>
</dbReference>
<dbReference type="SUPFAM" id="SSF52833">
    <property type="entry name" value="Thioredoxin-like"/>
    <property type="match status" value="1"/>
</dbReference>